<dbReference type="Gene3D" id="2.30.29.30">
    <property type="entry name" value="Pleckstrin-homology domain (PH domain)/Phosphotyrosine-binding domain (PTB)"/>
    <property type="match status" value="1"/>
</dbReference>
<dbReference type="InterPro" id="IPR011993">
    <property type="entry name" value="PH-like_dom_sf"/>
</dbReference>
<name>A0A7R8WJT1_9CRUS</name>
<feature type="compositionally biased region" description="Pro residues" evidence="1">
    <location>
        <begin position="723"/>
        <end position="742"/>
    </location>
</feature>
<protein>
    <submittedName>
        <fullName evidence="2">Uncharacterized protein</fullName>
    </submittedName>
</protein>
<dbReference type="InterPro" id="IPR055230">
    <property type="entry name" value="PH_Tiam1/2"/>
</dbReference>
<dbReference type="CDD" id="cd00160">
    <property type="entry name" value="RhoGEF"/>
    <property type="match status" value="1"/>
</dbReference>
<dbReference type="AlphaFoldDB" id="A0A7R8WJT1"/>
<feature type="compositionally biased region" description="Low complexity" evidence="1">
    <location>
        <begin position="500"/>
        <end position="509"/>
    </location>
</feature>
<feature type="compositionally biased region" description="Polar residues" evidence="1">
    <location>
        <begin position="644"/>
        <end position="668"/>
    </location>
</feature>
<reference evidence="2" key="1">
    <citation type="submission" date="2020-11" db="EMBL/GenBank/DDBJ databases">
        <authorList>
            <person name="Tran Van P."/>
        </authorList>
    </citation>
    <scope>NUCLEOTIDE SEQUENCE</scope>
</reference>
<feature type="compositionally biased region" description="Polar residues" evidence="1">
    <location>
        <begin position="480"/>
        <end position="492"/>
    </location>
</feature>
<dbReference type="SUPFAM" id="SSF50729">
    <property type="entry name" value="PH domain-like"/>
    <property type="match status" value="1"/>
</dbReference>
<dbReference type="EMBL" id="OB662608">
    <property type="protein sequence ID" value="CAD7230316.1"/>
    <property type="molecule type" value="Genomic_DNA"/>
</dbReference>
<feature type="compositionally biased region" description="Polar residues" evidence="1">
    <location>
        <begin position="84"/>
        <end position="97"/>
    </location>
</feature>
<dbReference type="InterPro" id="IPR035899">
    <property type="entry name" value="DBL_dom_sf"/>
</dbReference>
<evidence type="ECO:0000313" key="2">
    <source>
        <dbReference type="EMBL" id="CAD7230316.1"/>
    </source>
</evidence>
<evidence type="ECO:0000256" key="1">
    <source>
        <dbReference type="SAM" id="MobiDB-lite"/>
    </source>
</evidence>
<feature type="compositionally biased region" description="Polar residues" evidence="1">
    <location>
        <begin position="510"/>
        <end position="519"/>
    </location>
</feature>
<feature type="compositionally biased region" description="Low complexity" evidence="1">
    <location>
        <begin position="612"/>
        <end position="621"/>
    </location>
</feature>
<dbReference type="Pfam" id="PF23014">
    <property type="entry name" value="PH_Tiam1"/>
    <property type="match status" value="1"/>
</dbReference>
<organism evidence="2">
    <name type="scientific">Cyprideis torosa</name>
    <dbReference type="NCBI Taxonomy" id="163714"/>
    <lineage>
        <taxon>Eukaryota</taxon>
        <taxon>Metazoa</taxon>
        <taxon>Ecdysozoa</taxon>
        <taxon>Arthropoda</taxon>
        <taxon>Crustacea</taxon>
        <taxon>Oligostraca</taxon>
        <taxon>Ostracoda</taxon>
        <taxon>Podocopa</taxon>
        <taxon>Podocopida</taxon>
        <taxon>Cytherocopina</taxon>
        <taxon>Cytheroidea</taxon>
        <taxon>Cytherideidae</taxon>
        <taxon>Cyprideis</taxon>
    </lineage>
</organism>
<feature type="region of interest" description="Disordered" evidence="1">
    <location>
        <begin position="73"/>
        <end position="97"/>
    </location>
</feature>
<dbReference type="OrthoDB" id="8059989at2759"/>
<feature type="region of interest" description="Disordered" evidence="1">
    <location>
        <begin position="480"/>
        <end position="748"/>
    </location>
</feature>
<dbReference type="Gene3D" id="1.20.900.10">
    <property type="entry name" value="Dbl homology (DH) domain"/>
    <property type="match status" value="1"/>
</dbReference>
<feature type="compositionally biased region" description="Basic residues" evidence="1">
    <location>
        <begin position="525"/>
        <end position="536"/>
    </location>
</feature>
<dbReference type="SMART" id="SM00325">
    <property type="entry name" value="RhoGEF"/>
    <property type="match status" value="1"/>
</dbReference>
<sequence length="786" mass="87111">MEDDCLGRMQDDCLGRMQDDCLGRMQDDYLLSQKTPEGCPPPPSADYLTKPQRSSSLEIETLLKTATEVTTYCRTPEPGERRSPTGSVSSTYSQHSGTGQLTVAERLRKIILELVDTERTYVTHLNNLIETYMDPLSEQSFLSPAEFSTLFGNIREIVSFQRVFLRGLEEAIQKEGGFMAFELPHQYRTLLFSLGNVFLLHVRNFKLYSSFCASHSKAQRILHPGEGNQALLRFLSSRNPKQQHSLSLESYLIKPIQRILKYPLLLQQLRGLTAPGSEEHQHLGNVLREMENVAEHINEMQRIHEEYGAIFDHLIRQYYKSPMANHPNVPGKITPVDLSPGELLFYGGVEWLNITDFLGKIKKGLELHAMCFVFNSAVVFLCKEKLRQRKKLMGGGARQNGSEVEIIRYQMLIPVSEVQVRSSTVRDTDTHFLWELLHLRGTSGGRRTEKVYHLSNSTSDLRNTFLRTIRGIIRESVRNMNIPSTPGHSGASNGRIPNMNAAGGNNPGASTNIRQNHSKTLGGANKKRSRNAHRHSVGNIEDEGDAYDSDTLHPDLRSHSFRGRSRTFGADSSDSGKDNQDVNASDEEDGEGQTSAGNTGSMGRRRRRGRQAASAAKTSAAQPQTNHLSFSSTSTISGGSSGSQARLVQASGSPGLQAQQATASTSKPLGSPVWKPREGETAFPLPPANTEKGRQLIVDEYGGNPYTTPPIAKKEAGSSHTPRPLPVPPPKPRPDLMNPPSPLRHLPKTTFKREVIVFFEDCGRPPPHQSILKPSTSDGVPDLLET</sequence>
<dbReference type="InterPro" id="IPR043537">
    <property type="entry name" value="Tiam1/Tiam2/Sif"/>
</dbReference>
<dbReference type="Pfam" id="PF00621">
    <property type="entry name" value="RhoGEF"/>
    <property type="match status" value="1"/>
</dbReference>
<gene>
    <name evidence="2" type="ORF">CTOB1V02_LOCUS8177</name>
</gene>
<proteinExistence type="predicted"/>
<dbReference type="SUPFAM" id="SSF48065">
    <property type="entry name" value="DBL homology domain (DH-domain)"/>
    <property type="match status" value="1"/>
</dbReference>
<feature type="region of interest" description="Disordered" evidence="1">
    <location>
        <begin position="764"/>
        <end position="786"/>
    </location>
</feature>
<dbReference type="InterPro" id="IPR000219">
    <property type="entry name" value="DH_dom"/>
</dbReference>
<dbReference type="PANTHER" id="PTHR46001:SF3">
    <property type="entry name" value="PROTEIN STILL LIFE, ISOFORM SIF TYPE 1"/>
    <property type="match status" value="1"/>
</dbReference>
<dbReference type="InterPro" id="IPR001331">
    <property type="entry name" value="GDS_CDC24_CS"/>
</dbReference>
<dbReference type="GO" id="GO:0005085">
    <property type="term" value="F:guanyl-nucleotide exchange factor activity"/>
    <property type="evidence" value="ECO:0007669"/>
    <property type="project" value="InterPro"/>
</dbReference>
<dbReference type="PANTHER" id="PTHR46001">
    <property type="entry name" value="TIAM (MAMMALIAN TUMOR INVASION AND METASTASIS FACTOR) HOMOLOG"/>
    <property type="match status" value="1"/>
</dbReference>
<dbReference type="PROSITE" id="PS50010">
    <property type="entry name" value="DH_2"/>
    <property type="match status" value="1"/>
</dbReference>
<dbReference type="PROSITE" id="PS00741">
    <property type="entry name" value="DH_1"/>
    <property type="match status" value="1"/>
</dbReference>
<dbReference type="GO" id="GO:0007264">
    <property type="term" value="P:small GTPase-mediated signal transduction"/>
    <property type="evidence" value="ECO:0007669"/>
    <property type="project" value="InterPro"/>
</dbReference>
<accession>A0A7R8WJT1</accession>
<feature type="compositionally biased region" description="Low complexity" evidence="1">
    <location>
        <begin position="629"/>
        <end position="638"/>
    </location>
</feature>
<feature type="compositionally biased region" description="Polar residues" evidence="1">
    <location>
        <begin position="592"/>
        <end position="601"/>
    </location>
</feature>